<keyword evidence="3" id="KW-1185">Reference proteome</keyword>
<protein>
    <submittedName>
        <fullName evidence="2">Uncharacterized protein</fullName>
    </submittedName>
</protein>
<feature type="region of interest" description="Disordered" evidence="1">
    <location>
        <begin position="93"/>
        <end position="121"/>
    </location>
</feature>
<feature type="region of interest" description="Disordered" evidence="1">
    <location>
        <begin position="172"/>
        <end position="204"/>
    </location>
</feature>
<dbReference type="Proteomes" id="UP001311232">
    <property type="component" value="Unassembled WGS sequence"/>
</dbReference>
<name>A0AAV9RGY1_9TELE</name>
<feature type="compositionally biased region" description="Basic and acidic residues" evidence="1">
    <location>
        <begin position="172"/>
        <end position="187"/>
    </location>
</feature>
<evidence type="ECO:0000313" key="2">
    <source>
        <dbReference type="EMBL" id="KAK5608241.1"/>
    </source>
</evidence>
<evidence type="ECO:0000256" key="1">
    <source>
        <dbReference type="SAM" id="MobiDB-lite"/>
    </source>
</evidence>
<evidence type="ECO:0000313" key="3">
    <source>
        <dbReference type="Proteomes" id="UP001311232"/>
    </source>
</evidence>
<organism evidence="2 3">
    <name type="scientific">Crenichthys baileyi</name>
    <name type="common">White River springfish</name>
    <dbReference type="NCBI Taxonomy" id="28760"/>
    <lineage>
        <taxon>Eukaryota</taxon>
        <taxon>Metazoa</taxon>
        <taxon>Chordata</taxon>
        <taxon>Craniata</taxon>
        <taxon>Vertebrata</taxon>
        <taxon>Euteleostomi</taxon>
        <taxon>Actinopterygii</taxon>
        <taxon>Neopterygii</taxon>
        <taxon>Teleostei</taxon>
        <taxon>Neoteleostei</taxon>
        <taxon>Acanthomorphata</taxon>
        <taxon>Ovalentaria</taxon>
        <taxon>Atherinomorphae</taxon>
        <taxon>Cyprinodontiformes</taxon>
        <taxon>Goodeidae</taxon>
        <taxon>Crenichthys</taxon>
    </lineage>
</organism>
<proteinExistence type="predicted"/>
<sequence>MDGGTQRANVSLRANRHNSSNWIQECHTITRAYALSEVGMNCCLCIRYSFMNGVIKVQALLDFLSEVYRSKLCSREFPAETLSLGHRVEQFSRSEGRTTGQHHRGYSSNVQFGQPDRASRPTPQLRRLAAANPLFTVEAFLNFVAWTTFPQHRSQFTIAILAMAYVPADTAEKESEPEIPPEERMERFSPLSIENGIKTAALHD</sequence>
<dbReference type="EMBL" id="JAHHUM010001835">
    <property type="protein sequence ID" value="KAK5608241.1"/>
    <property type="molecule type" value="Genomic_DNA"/>
</dbReference>
<gene>
    <name evidence="2" type="ORF">CRENBAI_002078</name>
</gene>
<dbReference type="AlphaFoldDB" id="A0AAV9RGY1"/>
<accession>A0AAV9RGY1</accession>
<reference evidence="2 3" key="1">
    <citation type="submission" date="2021-06" db="EMBL/GenBank/DDBJ databases">
        <authorList>
            <person name="Palmer J.M."/>
        </authorList>
    </citation>
    <scope>NUCLEOTIDE SEQUENCE [LARGE SCALE GENOMIC DNA]</scope>
    <source>
        <strain evidence="2 3">MEX-2019</strain>
        <tissue evidence="2">Muscle</tissue>
    </source>
</reference>
<comment type="caution">
    <text evidence="2">The sequence shown here is derived from an EMBL/GenBank/DDBJ whole genome shotgun (WGS) entry which is preliminary data.</text>
</comment>